<dbReference type="GO" id="GO:0004049">
    <property type="term" value="F:anthranilate synthase activity"/>
    <property type="evidence" value="ECO:0007669"/>
    <property type="project" value="UniProtKB-EC"/>
</dbReference>
<dbReference type="PRINTS" id="PR00099">
    <property type="entry name" value="CPSGATASE"/>
</dbReference>
<dbReference type="InterPro" id="IPR050472">
    <property type="entry name" value="Anth_synth/Amidotransfase"/>
</dbReference>
<evidence type="ECO:0000313" key="4">
    <source>
        <dbReference type="EMBL" id="CBW74698.1"/>
    </source>
</evidence>
<dbReference type="PRINTS" id="PR00097">
    <property type="entry name" value="ANTSNTHASEII"/>
</dbReference>
<dbReference type="MEROPS" id="C26.955"/>
<dbReference type="PROSITE" id="PS51273">
    <property type="entry name" value="GATASE_TYPE_1"/>
    <property type="match status" value="1"/>
</dbReference>
<gene>
    <name evidence="4" type="ordered locus">RBRH_02385</name>
</gene>
<dbReference type="EC" id="4.1.3.27" evidence="4"/>
<dbReference type="HOGENOM" id="CLU_014340_1_3_4"/>
<feature type="domain" description="Glutamine amidotransferase" evidence="3">
    <location>
        <begin position="57"/>
        <end position="240"/>
    </location>
</feature>
<protein>
    <submittedName>
        <fullName evidence="4">Anthranilate synthase component II</fullName>
        <ecNumber evidence="4">4.1.3.27</ecNumber>
    </submittedName>
</protein>
<feature type="region of interest" description="Disordered" evidence="2">
    <location>
        <begin position="1"/>
        <end position="34"/>
    </location>
</feature>
<dbReference type="NCBIfam" id="TIGR00566">
    <property type="entry name" value="trpG_papA"/>
    <property type="match status" value="1"/>
</dbReference>
<keyword evidence="4" id="KW-0456">Lyase</keyword>
<organism evidence="4 5">
    <name type="scientific">Mycetohabitans rhizoxinica (strain DSM 19002 / CIP 109453 / HKI 454)</name>
    <name type="common">Paraburkholderia rhizoxinica</name>
    <dbReference type="NCBI Taxonomy" id="882378"/>
    <lineage>
        <taxon>Bacteria</taxon>
        <taxon>Pseudomonadati</taxon>
        <taxon>Pseudomonadota</taxon>
        <taxon>Betaproteobacteria</taxon>
        <taxon>Burkholderiales</taxon>
        <taxon>Burkholderiaceae</taxon>
        <taxon>Mycetohabitans</taxon>
    </lineage>
</organism>
<dbReference type="Pfam" id="PF00117">
    <property type="entry name" value="GATase"/>
    <property type="match status" value="1"/>
</dbReference>
<dbReference type="EMBL" id="FR687359">
    <property type="protein sequence ID" value="CBW74698.1"/>
    <property type="molecule type" value="Genomic_DNA"/>
</dbReference>
<name>E5AQ16_MYCRK</name>
<dbReference type="GO" id="GO:0000162">
    <property type="term" value="P:L-tryptophan biosynthetic process"/>
    <property type="evidence" value="ECO:0007669"/>
    <property type="project" value="TreeGrafter"/>
</dbReference>
<dbReference type="GO" id="GO:0005829">
    <property type="term" value="C:cytosol"/>
    <property type="evidence" value="ECO:0007669"/>
    <property type="project" value="TreeGrafter"/>
</dbReference>
<dbReference type="Gene3D" id="3.40.50.880">
    <property type="match status" value="1"/>
</dbReference>
<evidence type="ECO:0000256" key="1">
    <source>
        <dbReference type="ARBA" id="ARBA00022962"/>
    </source>
</evidence>
<dbReference type="CDD" id="cd01743">
    <property type="entry name" value="GATase1_Anthranilate_Synthase"/>
    <property type="match status" value="1"/>
</dbReference>
<evidence type="ECO:0000259" key="3">
    <source>
        <dbReference type="Pfam" id="PF00117"/>
    </source>
</evidence>
<dbReference type="AlphaFoldDB" id="E5AQ16"/>
<reference evidence="4 5" key="1">
    <citation type="journal article" date="2011" name="J. Bacteriol.">
        <title>Complete genome sequence of Burkholderia rhizoxinica, an endosymbiont of Rhizopus microsporus.</title>
        <authorList>
            <person name="Lackner G."/>
            <person name="Moebius N."/>
            <person name="Partida-Martinez L."/>
            <person name="Hertweck C."/>
        </authorList>
    </citation>
    <scope>NUCLEOTIDE SEQUENCE [LARGE SCALE GENOMIC DNA]</scope>
    <source>
        <strain evidence="5">DSM 19002 / CIP 109453 / HKI 454</strain>
    </source>
</reference>
<dbReference type="PRINTS" id="PR00096">
    <property type="entry name" value="GATASE"/>
</dbReference>
<accession>E5AQ16</accession>
<dbReference type="InterPro" id="IPR006221">
    <property type="entry name" value="TrpG/PapA_dom"/>
</dbReference>
<dbReference type="PANTHER" id="PTHR43418:SF4">
    <property type="entry name" value="MULTIFUNCTIONAL TRYPTOPHAN BIOSYNTHESIS PROTEIN"/>
    <property type="match status" value="1"/>
</dbReference>
<dbReference type="SUPFAM" id="SSF52317">
    <property type="entry name" value="Class I glutamine amidotransferase-like"/>
    <property type="match status" value="1"/>
</dbReference>
<dbReference type="PANTHER" id="PTHR43418">
    <property type="entry name" value="MULTIFUNCTIONAL TRYPTOPHAN BIOSYNTHESIS PROTEIN-RELATED"/>
    <property type="match status" value="1"/>
</dbReference>
<proteinExistence type="predicted"/>
<keyword evidence="1 4" id="KW-0315">Glutamine amidotransferase</keyword>
<dbReference type="eggNOG" id="COG0512">
    <property type="taxonomic scope" value="Bacteria"/>
</dbReference>
<dbReference type="GO" id="GO:0016740">
    <property type="term" value="F:transferase activity"/>
    <property type="evidence" value="ECO:0007669"/>
    <property type="project" value="UniProtKB-KW"/>
</dbReference>
<dbReference type="InterPro" id="IPR029062">
    <property type="entry name" value="Class_I_gatase-like"/>
</dbReference>
<dbReference type="InterPro" id="IPR017926">
    <property type="entry name" value="GATASE"/>
</dbReference>
<dbReference type="STRING" id="882378.RBRH_02385"/>
<sequence>MRGQHAPTARPRSCSRPFASGAWGDPMPGRTARVRGPAASSRRLFVQYQSIGCRMLLMIDNYDSFTYNLVQYFGELGEQVRTYRNDEITCDEIAELDPQHICLSPGPSNPQHAGVTLAVIQRFAGRIPMLGVCLGHQAIGEAFGGRIVRAKTIMHGKVSEIETDRRGVFADLPHRFKVTRYHSLSIERDTLPDCLEVCAWTDDGEIMGVRHKTLPIEGVQFHPESILSEHGHALLENFITQSRTAALAR</sequence>
<dbReference type="Proteomes" id="UP000007437">
    <property type="component" value="Chromosome"/>
</dbReference>
<evidence type="ECO:0000256" key="2">
    <source>
        <dbReference type="SAM" id="MobiDB-lite"/>
    </source>
</evidence>
<dbReference type="KEGG" id="brh:RBRH_02385"/>
<dbReference type="FunFam" id="3.40.50.880:FF:000003">
    <property type="entry name" value="Anthranilate synthase component II"/>
    <property type="match status" value="1"/>
</dbReference>
<evidence type="ECO:0000313" key="5">
    <source>
        <dbReference type="Proteomes" id="UP000007437"/>
    </source>
</evidence>
<keyword evidence="4" id="KW-0808">Transferase</keyword>